<dbReference type="InParanoid" id="H0EE06"/>
<organism evidence="2 3">
    <name type="scientific">Glarea lozoyensis (strain ATCC 74030 / MF5533)</name>
    <dbReference type="NCBI Taxonomy" id="1104152"/>
    <lineage>
        <taxon>Eukaryota</taxon>
        <taxon>Fungi</taxon>
        <taxon>Dikarya</taxon>
        <taxon>Ascomycota</taxon>
        <taxon>Pezizomycotina</taxon>
        <taxon>Leotiomycetes</taxon>
        <taxon>Helotiales</taxon>
        <taxon>Helotiaceae</taxon>
        <taxon>Glarea</taxon>
    </lineage>
</organism>
<name>H0EE06_GLAL7</name>
<feature type="compositionally biased region" description="Polar residues" evidence="1">
    <location>
        <begin position="97"/>
        <end position="109"/>
    </location>
</feature>
<proteinExistence type="predicted"/>
<sequence length="118" mass="13515">MHWNTAKPDILARIPVICSSHTLLLQEFAKSNELYVSDLLHGTLYHNRAHASPLKYERDRLGPVALKMTKYQHHRGRIPKAFTQDVCTLKSNVVSSPNKALGTEQSSMKSWLGRYQER</sequence>
<comment type="caution">
    <text evidence="2">The sequence shown here is derived from an EMBL/GenBank/DDBJ whole genome shotgun (WGS) entry which is preliminary data.</text>
</comment>
<reference evidence="2 3" key="1">
    <citation type="journal article" date="2012" name="Eukaryot. Cell">
        <title>Genome sequence of the fungus Glarea lozoyensis: the first genome sequence of a species from the Helotiaceae family.</title>
        <authorList>
            <person name="Youssar L."/>
            <person name="Gruening B.A."/>
            <person name="Erxleben A."/>
            <person name="Guenther S."/>
            <person name="Huettel W."/>
        </authorList>
    </citation>
    <scope>NUCLEOTIDE SEQUENCE [LARGE SCALE GENOMIC DNA]</scope>
    <source>
        <strain evidence="3">ATCC 74030 / MF5533</strain>
    </source>
</reference>
<evidence type="ECO:0000256" key="1">
    <source>
        <dbReference type="SAM" id="MobiDB-lite"/>
    </source>
</evidence>
<dbReference type="Proteomes" id="UP000005446">
    <property type="component" value="Unassembled WGS sequence"/>
</dbReference>
<dbReference type="AlphaFoldDB" id="H0EE06"/>
<dbReference type="HOGENOM" id="CLU_2073403_0_0_1"/>
<gene>
    <name evidence="2" type="ORF">M7I_0674</name>
</gene>
<keyword evidence="3" id="KW-1185">Reference proteome</keyword>
<dbReference type="EMBL" id="AGUE01000011">
    <property type="protein sequence ID" value="EHL03239.1"/>
    <property type="molecule type" value="Genomic_DNA"/>
</dbReference>
<evidence type="ECO:0000313" key="2">
    <source>
        <dbReference type="EMBL" id="EHL03239.1"/>
    </source>
</evidence>
<protein>
    <submittedName>
        <fullName evidence="2">Uncharacterized protein</fullName>
    </submittedName>
</protein>
<feature type="region of interest" description="Disordered" evidence="1">
    <location>
        <begin position="97"/>
        <end position="118"/>
    </location>
</feature>
<accession>H0EE06</accession>
<evidence type="ECO:0000313" key="3">
    <source>
        <dbReference type="Proteomes" id="UP000005446"/>
    </source>
</evidence>